<protein>
    <submittedName>
        <fullName evidence="3">Arsenate reductase (Thioredoxin)</fullName>
    </submittedName>
</protein>
<feature type="domain" description="Phosphotyrosine protein phosphatase I" evidence="2">
    <location>
        <begin position="6"/>
        <end position="135"/>
    </location>
</feature>
<dbReference type="SMART" id="SM00226">
    <property type="entry name" value="LMWPc"/>
    <property type="match status" value="1"/>
</dbReference>
<keyword evidence="4" id="KW-1185">Reference proteome</keyword>
<dbReference type="SUPFAM" id="SSF52788">
    <property type="entry name" value="Phosphotyrosine protein phosphatases I"/>
    <property type="match status" value="1"/>
</dbReference>
<dbReference type="GO" id="GO:0046685">
    <property type="term" value="P:response to arsenic-containing substance"/>
    <property type="evidence" value="ECO:0007669"/>
    <property type="project" value="UniProtKB-KW"/>
</dbReference>
<dbReference type="Gene3D" id="3.40.50.2300">
    <property type="match status" value="1"/>
</dbReference>
<sequence>METRPVRLYFLCIQNRCRSQIAEAYAKHYGGENVIAESAGLETGDVHPYTIEVMKEVGIDISHEISKTIDMKTFMQSNVIVKLCEQLNEKCPVVPFAIKNVQWNVADPLAQQGRLEEVRAARDEIRLNVIELFRELNIPVNE</sequence>
<dbReference type="InterPro" id="IPR036196">
    <property type="entry name" value="Ptyr_pPase_sf"/>
</dbReference>
<evidence type="ECO:0000256" key="1">
    <source>
        <dbReference type="ARBA" id="ARBA00022849"/>
    </source>
</evidence>
<dbReference type="Pfam" id="PF01451">
    <property type="entry name" value="LMWPc"/>
    <property type="match status" value="1"/>
</dbReference>
<dbReference type="RefSeq" id="WP_154117722.1">
    <property type="nucleotide sequence ID" value="NZ_WJXB01000002.1"/>
</dbReference>
<dbReference type="PANTHER" id="PTHR43428:SF1">
    <property type="entry name" value="ARSENATE REDUCTASE"/>
    <property type="match status" value="1"/>
</dbReference>
<organism evidence="3 4">
    <name type="scientific">Paenibacillus monticola</name>
    <dbReference type="NCBI Taxonomy" id="2666075"/>
    <lineage>
        <taxon>Bacteria</taxon>
        <taxon>Bacillati</taxon>
        <taxon>Bacillota</taxon>
        <taxon>Bacilli</taxon>
        <taxon>Bacillales</taxon>
        <taxon>Paenibacillaceae</taxon>
        <taxon>Paenibacillus</taxon>
    </lineage>
</organism>
<evidence type="ECO:0000313" key="3">
    <source>
        <dbReference type="EMBL" id="MRN52733.1"/>
    </source>
</evidence>
<dbReference type="AlphaFoldDB" id="A0A7X2L128"/>
<keyword evidence="1" id="KW-0059">Arsenical resistance</keyword>
<name>A0A7X2L128_9BACL</name>
<dbReference type="InterPro" id="IPR023485">
    <property type="entry name" value="Ptyr_pPase"/>
</dbReference>
<dbReference type="EMBL" id="WJXB01000002">
    <property type="protein sequence ID" value="MRN52733.1"/>
    <property type="molecule type" value="Genomic_DNA"/>
</dbReference>
<dbReference type="Proteomes" id="UP000463051">
    <property type="component" value="Unassembled WGS sequence"/>
</dbReference>
<accession>A0A7X2L128</accession>
<evidence type="ECO:0000313" key="4">
    <source>
        <dbReference type="Proteomes" id="UP000463051"/>
    </source>
</evidence>
<dbReference type="PANTHER" id="PTHR43428">
    <property type="entry name" value="ARSENATE REDUCTASE"/>
    <property type="match status" value="1"/>
</dbReference>
<gene>
    <name evidence="3" type="ORF">GJB61_06940</name>
</gene>
<proteinExistence type="predicted"/>
<evidence type="ECO:0000259" key="2">
    <source>
        <dbReference type="SMART" id="SM00226"/>
    </source>
</evidence>
<reference evidence="3 4" key="1">
    <citation type="submission" date="2019-11" db="EMBL/GenBank/DDBJ databases">
        <title>Paenibacillus monticola sp. nov., a novel PGPR strain isolated from mountain sample in China.</title>
        <authorList>
            <person name="Zhao Q."/>
            <person name="Li H.-P."/>
            <person name="Zhang J.-L."/>
        </authorList>
    </citation>
    <scope>NUCLEOTIDE SEQUENCE [LARGE SCALE GENOMIC DNA]</scope>
    <source>
        <strain evidence="3 4">LC-T2</strain>
    </source>
</reference>
<comment type="caution">
    <text evidence="3">The sequence shown here is derived from an EMBL/GenBank/DDBJ whole genome shotgun (WGS) entry which is preliminary data.</text>
</comment>
<dbReference type="CDD" id="cd16345">
    <property type="entry name" value="LMWP_ArsC"/>
    <property type="match status" value="1"/>
</dbReference>